<name>A0AAP0QB35_9ROSI</name>
<protein>
    <submittedName>
        <fullName evidence="1">Uncharacterized protein</fullName>
    </submittedName>
</protein>
<evidence type="ECO:0000313" key="2">
    <source>
        <dbReference type="Proteomes" id="UP001428341"/>
    </source>
</evidence>
<gene>
    <name evidence="1" type="ORF">WN944_024283</name>
</gene>
<accession>A0AAP0QB35</accession>
<proteinExistence type="predicted"/>
<reference evidence="1 2" key="1">
    <citation type="submission" date="2024-05" db="EMBL/GenBank/DDBJ databases">
        <title>Haplotype-resolved chromosome-level genome assembly of Huyou (Citrus changshanensis).</title>
        <authorList>
            <person name="Miao C."/>
            <person name="Chen W."/>
            <person name="Wu Y."/>
            <person name="Wang L."/>
            <person name="Zhao S."/>
            <person name="Grierson D."/>
            <person name="Xu C."/>
            <person name="Chen K."/>
        </authorList>
    </citation>
    <scope>NUCLEOTIDE SEQUENCE [LARGE SCALE GENOMIC DNA]</scope>
    <source>
        <strain evidence="1">01-14</strain>
        <tissue evidence="1">Leaf</tissue>
    </source>
</reference>
<dbReference type="AlphaFoldDB" id="A0AAP0QB35"/>
<organism evidence="1 2">
    <name type="scientific">Citrus x changshan-huyou</name>
    <dbReference type="NCBI Taxonomy" id="2935761"/>
    <lineage>
        <taxon>Eukaryota</taxon>
        <taxon>Viridiplantae</taxon>
        <taxon>Streptophyta</taxon>
        <taxon>Embryophyta</taxon>
        <taxon>Tracheophyta</taxon>
        <taxon>Spermatophyta</taxon>
        <taxon>Magnoliopsida</taxon>
        <taxon>eudicotyledons</taxon>
        <taxon>Gunneridae</taxon>
        <taxon>Pentapetalae</taxon>
        <taxon>rosids</taxon>
        <taxon>malvids</taxon>
        <taxon>Sapindales</taxon>
        <taxon>Rutaceae</taxon>
        <taxon>Aurantioideae</taxon>
        <taxon>Citrus</taxon>
    </lineage>
</organism>
<keyword evidence="2" id="KW-1185">Reference proteome</keyword>
<comment type="caution">
    <text evidence="1">The sequence shown here is derived from an EMBL/GenBank/DDBJ whole genome shotgun (WGS) entry which is preliminary data.</text>
</comment>
<dbReference type="EMBL" id="JBCGBO010000024">
    <property type="protein sequence ID" value="KAK9181146.1"/>
    <property type="molecule type" value="Genomic_DNA"/>
</dbReference>
<dbReference type="Proteomes" id="UP001428341">
    <property type="component" value="Unassembled WGS sequence"/>
</dbReference>
<sequence length="145" mass="15957">MGPGHRVTKRFWVTPPVGFCTSLLPLPFPTVQGTGSHCFAADQLFEFTAVELDSGVIAARWRSPLEDPRARTGPRTWTITERENHHCTIMLRRISRRGRGRTRPIAGLTSSSVPAVESEPVNEGVVESSMHEIAQQALGNAPDIE</sequence>
<evidence type="ECO:0000313" key="1">
    <source>
        <dbReference type="EMBL" id="KAK9181146.1"/>
    </source>
</evidence>